<organism evidence="5 6">
    <name type="scientific">Undibacterium amnicola</name>
    <dbReference type="NCBI Taxonomy" id="1834038"/>
    <lineage>
        <taxon>Bacteria</taxon>
        <taxon>Pseudomonadati</taxon>
        <taxon>Pseudomonadota</taxon>
        <taxon>Betaproteobacteria</taxon>
        <taxon>Burkholderiales</taxon>
        <taxon>Oxalobacteraceae</taxon>
        <taxon>Undibacterium</taxon>
    </lineage>
</organism>
<dbReference type="Pfam" id="PF00462">
    <property type="entry name" value="Glutaredoxin"/>
    <property type="match status" value="1"/>
</dbReference>
<dbReference type="Gene3D" id="3.40.30.10">
    <property type="entry name" value="Glutaredoxin"/>
    <property type="match status" value="1"/>
</dbReference>
<dbReference type="InterPro" id="IPR036249">
    <property type="entry name" value="Thioredoxin-like_sf"/>
</dbReference>
<protein>
    <submittedName>
        <fullName evidence="5">Glutaredoxin family protein</fullName>
    </submittedName>
</protein>
<evidence type="ECO:0000313" key="6">
    <source>
        <dbReference type="Proteomes" id="UP000643610"/>
    </source>
</evidence>
<feature type="domain" description="DUF4124" evidence="4">
    <location>
        <begin position="23"/>
        <end position="58"/>
    </location>
</feature>
<gene>
    <name evidence="5" type="ORF">H8K33_04865</name>
</gene>
<dbReference type="CDD" id="cd02976">
    <property type="entry name" value="NrdH"/>
    <property type="match status" value="1"/>
</dbReference>
<comment type="caution">
    <text evidence="5">The sequence shown here is derived from an EMBL/GenBank/DDBJ whole genome shotgun (WGS) entry which is preliminary data.</text>
</comment>
<evidence type="ECO:0000256" key="1">
    <source>
        <dbReference type="SAM" id="MobiDB-lite"/>
    </source>
</evidence>
<accession>A0ABR6XMU5</accession>
<proteinExistence type="predicted"/>
<dbReference type="RefSeq" id="WP_186889884.1">
    <property type="nucleotide sequence ID" value="NZ_JACOFU010000002.1"/>
</dbReference>
<dbReference type="Proteomes" id="UP000643610">
    <property type="component" value="Unassembled WGS sequence"/>
</dbReference>
<feature type="domain" description="Glutaredoxin" evidence="3">
    <location>
        <begin position="88"/>
        <end position="141"/>
    </location>
</feature>
<dbReference type="InterPro" id="IPR002109">
    <property type="entry name" value="Glutaredoxin"/>
</dbReference>
<feature type="signal peptide" evidence="2">
    <location>
        <begin position="1"/>
        <end position="33"/>
    </location>
</feature>
<feature type="region of interest" description="Disordered" evidence="1">
    <location>
        <begin position="174"/>
        <end position="212"/>
    </location>
</feature>
<feature type="compositionally biased region" description="Polar residues" evidence="1">
    <location>
        <begin position="203"/>
        <end position="212"/>
    </location>
</feature>
<keyword evidence="2" id="KW-0732">Signal</keyword>
<keyword evidence="6" id="KW-1185">Reference proteome</keyword>
<dbReference type="EMBL" id="JACOFU010000002">
    <property type="protein sequence ID" value="MBC3830830.1"/>
    <property type="molecule type" value="Genomic_DNA"/>
</dbReference>
<dbReference type="Pfam" id="PF13511">
    <property type="entry name" value="DUF4124"/>
    <property type="match status" value="1"/>
</dbReference>
<sequence>MFATPFTNRFSLSALACLLVTGALFATTQTAQAQMFKWVDANGKIVYSDTPPPANAKKLGTKALDSSANISNVKLPNELAAAVAKNPVTFYSAPNCGACNEARSMLKQNGIPFIEKTVKSSEDVDKLKQVSGDTQLPFMLINKTKFSGFEAVEWRTALSSAGYPETSVLPKDYRYPEAEPAAPATAAPAKQADGSPKEVPRPKSTSPTGIRF</sequence>
<evidence type="ECO:0000259" key="3">
    <source>
        <dbReference type="Pfam" id="PF00462"/>
    </source>
</evidence>
<dbReference type="PROSITE" id="PS51354">
    <property type="entry name" value="GLUTAREDOXIN_2"/>
    <property type="match status" value="1"/>
</dbReference>
<name>A0ABR6XMU5_9BURK</name>
<evidence type="ECO:0000256" key="2">
    <source>
        <dbReference type="SAM" id="SignalP"/>
    </source>
</evidence>
<evidence type="ECO:0000259" key="4">
    <source>
        <dbReference type="Pfam" id="PF13511"/>
    </source>
</evidence>
<dbReference type="SUPFAM" id="SSF52833">
    <property type="entry name" value="Thioredoxin-like"/>
    <property type="match status" value="1"/>
</dbReference>
<evidence type="ECO:0000313" key="5">
    <source>
        <dbReference type="EMBL" id="MBC3830830.1"/>
    </source>
</evidence>
<dbReference type="InterPro" id="IPR025392">
    <property type="entry name" value="DUF4124"/>
</dbReference>
<feature type="compositionally biased region" description="Low complexity" evidence="1">
    <location>
        <begin position="178"/>
        <end position="189"/>
    </location>
</feature>
<feature type="chain" id="PRO_5045910966" evidence="2">
    <location>
        <begin position="34"/>
        <end position="212"/>
    </location>
</feature>
<reference evidence="5 6" key="1">
    <citation type="submission" date="2020-08" db="EMBL/GenBank/DDBJ databases">
        <title>Novel species isolated from subtropical streams in China.</title>
        <authorList>
            <person name="Lu H."/>
        </authorList>
    </citation>
    <scope>NUCLEOTIDE SEQUENCE [LARGE SCALE GENOMIC DNA]</scope>
    <source>
        <strain evidence="5 6">KCTC 52442</strain>
    </source>
</reference>